<dbReference type="EMBL" id="LAZR01021434">
    <property type="protein sequence ID" value="KKL85333.1"/>
    <property type="molecule type" value="Genomic_DNA"/>
</dbReference>
<dbReference type="AlphaFoldDB" id="A0A0F9FGC7"/>
<feature type="transmembrane region" description="Helical" evidence="1">
    <location>
        <begin position="88"/>
        <end position="112"/>
    </location>
</feature>
<keyword evidence="1" id="KW-0812">Transmembrane</keyword>
<evidence type="ECO:0000313" key="2">
    <source>
        <dbReference type="EMBL" id="KKL85333.1"/>
    </source>
</evidence>
<feature type="transmembrane region" description="Helical" evidence="1">
    <location>
        <begin position="7"/>
        <end position="37"/>
    </location>
</feature>
<keyword evidence="1" id="KW-1133">Transmembrane helix</keyword>
<keyword evidence="1" id="KW-0472">Membrane</keyword>
<reference evidence="2" key="1">
    <citation type="journal article" date="2015" name="Nature">
        <title>Complex archaea that bridge the gap between prokaryotes and eukaryotes.</title>
        <authorList>
            <person name="Spang A."/>
            <person name="Saw J.H."/>
            <person name="Jorgensen S.L."/>
            <person name="Zaremba-Niedzwiedzka K."/>
            <person name="Martijn J."/>
            <person name="Lind A.E."/>
            <person name="van Eijk R."/>
            <person name="Schleper C."/>
            <person name="Guy L."/>
            <person name="Ettema T.J."/>
        </authorList>
    </citation>
    <scope>NUCLEOTIDE SEQUENCE</scope>
</reference>
<evidence type="ECO:0000256" key="1">
    <source>
        <dbReference type="SAM" id="Phobius"/>
    </source>
</evidence>
<sequence length="147" mass="15744">MAKVWKYIFISVGLIYLLKIAGLPTGTDAMFNILGLVFNSDATVSQVGVTNSSLFDFIFGSAGILITIAAATGAVIAGLLTRAKPENIIVLPLITTVFVIFVQTGISIMIYANGLGQTWISAIMFLLMLPFTIGFLVALVDYFRGID</sequence>
<accession>A0A0F9FGC7</accession>
<name>A0A0F9FGC7_9ZZZZ</name>
<organism evidence="2">
    <name type="scientific">marine sediment metagenome</name>
    <dbReference type="NCBI Taxonomy" id="412755"/>
    <lineage>
        <taxon>unclassified sequences</taxon>
        <taxon>metagenomes</taxon>
        <taxon>ecological metagenomes</taxon>
    </lineage>
</organism>
<proteinExistence type="predicted"/>
<feature type="transmembrane region" description="Helical" evidence="1">
    <location>
        <begin position="118"/>
        <end position="143"/>
    </location>
</feature>
<gene>
    <name evidence="2" type="ORF">LCGC14_1955750</name>
</gene>
<feature type="transmembrane region" description="Helical" evidence="1">
    <location>
        <begin position="57"/>
        <end position="81"/>
    </location>
</feature>
<protein>
    <submittedName>
        <fullName evidence="2">Uncharacterized protein</fullName>
    </submittedName>
</protein>
<comment type="caution">
    <text evidence="2">The sequence shown here is derived from an EMBL/GenBank/DDBJ whole genome shotgun (WGS) entry which is preliminary data.</text>
</comment>